<keyword evidence="3" id="KW-1185">Reference proteome</keyword>
<sequence length="207" mass="23397">MIKNFFLFSSFLFLFLLLSSGCTNSSEDIATISVNSDSEFANTFEGLNLGILFDFNFKLPNADKSWVNLWVERYNDGKKDSQPLTQLSYGNSPNEFEEGNLGFGMINPNSEDTIVVLYGPGVSAQQSIIENESKTDIISSWNYAMDNKEVNLELGETKILAAYRETKSNSISTVDLQDEESIKRMIKQDDMVLLLKINIEEKNMNHN</sequence>
<comment type="caution">
    <text evidence="2">The sequence shown here is derived from an EMBL/GenBank/DDBJ whole genome shotgun (WGS) entry which is preliminary data.</text>
</comment>
<dbReference type="PROSITE" id="PS51257">
    <property type="entry name" value="PROKAR_LIPOPROTEIN"/>
    <property type="match status" value="1"/>
</dbReference>
<feature type="signal peptide" evidence="1">
    <location>
        <begin position="1"/>
        <end position="25"/>
    </location>
</feature>
<dbReference type="RefSeq" id="WP_155667718.1">
    <property type="nucleotide sequence ID" value="NZ_WOCA01000003.1"/>
</dbReference>
<evidence type="ECO:0008006" key="4">
    <source>
        <dbReference type="Google" id="ProtNLM"/>
    </source>
</evidence>
<gene>
    <name evidence="2" type="ORF">GMD78_05370</name>
</gene>
<feature type="chain" id="PRO_5039344185" description="Lipoprotein" evidence="1">
    <location>
        <begin position="26"/>
        <end position="207"/>
    </location>
</feature>
<dbReference type="EMBL" id="WOCA01000003">
    <property type="protein sequence ID" value="MUK87829.1"/>
    <property type="molecule type" value="Genomic_DNA"/>
</dbReference>
<name>A0A6N8FJ99_9BACI</name>
<dbReference type="AlphaFoldDB" id="A0A6N8FJ99"/>
<evidence type="ECO:0000313" key="3">
    <source>
        <dbReference type="Proteomes" id="UP000469125"/>
    </source>
</evidence>
<keyword evidence="1" id="KW-0732">Signal</keyword>
<evidence type="ECO:0000313" key="2">
    <source>
        <dbReference type="EMBL" id="MUK87829.1"/>
    </source>
</evidence>
<protein>
    <recommendedName>
        <fullName evidence="4">Lipoprotein</fullName>
    </recommendedName>
</protein>
<accession>A0A6N8FJ99</accession>
<dbReference type="Proteomes" id="UP000469125">
    <property type="component" value="Unassembled WGS sequence"/>
</dbReference>
<organism evidence="2 3">
    <name type="scientific">Ornithinibacillus caprae</name>
    <dbReference type="NCBI Taxonomy" id="2678566"/>
    <lineage>
        <taxon>Bacteria</taxon>
        <taxon>Bacillati</taxon>
        <taxon>Bacillota</taxon>
        <taxon>Bacilli</taxon>
        <taxon>Bacillales</taxon>
        <taxon>Bacillaceae</taxon>
        <taxon>Ornithinibacillus</taxon>
    </lineage>
</organism>
<proteinExistence type="predicted"/>
<reference evidence="2 3" key="1">
    <citation type="submission" date="2019-11" db="EMBL/GenBank/DDBJ databases">
        <authorList>
            <person name="Li X."/>
        </authorList>
    </citation>
    <scope>NUCLEOTIDE SEQUENCE [LARGE SCALE GENOMIC DNA]</scope>
    <source>
        <strain evidence="2 3">L9</strain>
    </source>
</reference>
<evidence type="ECO:0000256" key="1">
    <source>
        <dbReference type="SAM" id="SignalP"/>
    </source>
</evidence>